<organism evidence="1 2">
    <name type="scientific">Ramazzottius varieornatus</name>
    <name type="common">Water bear</name>
    <name type="synonym">Tardigrade</name>
    <dbReference type="NCBI Taxonomy" id="947166"/>
    <lineage>
        <taxon>Eukaryota</taxon>
        <taxon>Metazoa</taxon>
        <taxon>Ecdysozoa</taxon>
        <taxon>Tardigrada</taxon>
        <taxon>Eutardigrada</taxon>
        <taxon>Parachela</taxon>
        <taxon>Hypsibioidea</taxon>
        <taxon>Ramazzottiidae</taxon>
        <taxon>Ramazzottius</taxon>
    </lineage>
</organism>
<accession>A0A1D1UPI8</accession>
<dbReference type="Proteomes" id="UP000186922">
    <property type="component" value="Unassembled WGS sequence"/>
</dbReference>
<evidence type="ECO:0000313" key="1">
    <source>
        <dbReference type="EMBL" id="GAU90305.1"/>
    </source>
</evidence>
<name>A0A1D1UPI8_RAMVA</name>
<keyword evidence="2" id="KW-1185">Reference proteome</keyword>
<dbReference type="EMBL" id="BDGG01000001">
    <property type="protein sequence ID" value="GAU90305.1"/>
    <property type="molecule type" value="Genomic_DNA"/>
</dbReference>
<evidence type="ECO:0000313" key="2">
    <source>
        <dbReference type="Proteomes" id="UP000186922"/>
    </source>
</evidence>
<comment type="caution">
    <text evidence="1">The sequence shown here is derived from an EMBL/GenBank/DDBJ whole genome shotgun (WGS) entry which is preliminary data.</text>
</comment>
<proteinExistence type="predicted"/>
<reference evidence="1 2" key="1">
    <citation type="journal article" date="2016" name="Nat. Commun.">
        <title>Extremotolerant tardigrade genome and improved radiotolerance of human cultured cells by tardigrade-unique protein.</title>
        <authorList>
            <person name="Hashimoto T."/>
            <person name="Horikawa D.D."/>
            <person name="Saito Y."/>
            <person name="Kuwahara H."/>
            <person name="Kozuka-Hata H."/>
            <person name="Shin-I T."/>
            <person name="Minakuchi Y."/>
            <person name="Ohishi K."/>
            <person name="Motoyama A."/>
            <person name="Aizu T."/>
            <person name="Enomoto A."/>
            <person name="Kondo K."/>
            <person name="Tanaka S."/>
            <person name="Hara Y."/>
            <person name="Koshikawa S."/>
            <person name="Sagara H."/>
            <person name="Miura T."/>
            <person name="Yokobori S."/>
            <person name="Miyagawa K."/>
            <person name="Suzuki Y."/>
            <person name="Kubo T."/>
            <person name="Oyama M."/>
            <person name="Kohara Y."/>
            <person name="Fujiyama A."/>
            <person name="Arakawa K."/>
            <person name="Katayama T."/>
            <person name="Toyoda A."/>
            <person name="Kunieda T."/>
        </authorList>
    </citation>
    <scope>NUCLEOTIDE SEQUENCE [LARGE SCALE GENOMIC DNA]</scope>
    <source>
        <strain evidence="1 2">YOKOZUNA-1</strain>
    </source>
</reference>
<sequence>MAQQQCTLLAWTVGGQCRSSRTVVTYPNWVRQIKDSSRSKGGEFRPLT</sequence>
<protein>
    <submittedName>
        <fullName evidence="1">Uncharacterized protein</fullName>
    </submittedName>
</protein>
<dbReference type="AlphaFoldDB" id="A0A1D1UPI8"/>
<gene>
    <name evidence="1" type="primary">RvY_02740-1</name>
    <name evidence="1" type="synonym">RvY_02740.1</name>
    <name evidence="1" type="ORF">RvY_02740</name>
</gene>